<evidence type="ECO:0000313" key="5">
    <source>
        <dbReference type="EMBL" id="SDL98329.1"/>
    </source>
</evidence>
<dbReference type="PANTHER" id="PTHR40083:SF1">
    <property type="entry name" value="UPF0122 PROTEIN YLXM"/>
    <property type="match status" value="1"/>
</dbReference>
<organism evidence="5 6">
    <name type="scientific">Halarsenatibacter silvermanii</name>
    <dbReference type="NCBI Taxonomy" id="321763"/>
    <lineage>
        <taxon>Bacteria</taxon>
        <taxon>Bacillati</taxon>
        <taxon>Bacillota</taxon>
        <taxon>Clostridia</taxon>
        <taxon>Halanaerobiales</taxon>
        <taxon>Halarsenatibacteraceae</taxon>
        <taxon>Halarsenatibacter</taxon>
    </lineage>
</organism>
<proteinExistence type="inferred from homology"/>
<comment type="function">
    <text evidence="2 3">Might take part in the signal recognition particle (SRP) pathway. This is inferred from the conservation of its genetic proximity to ftsY/ffh. May be a regulatory protein.</text>
</comment>
<evidence type="ECO:0000256" key="4">
    <source>
        <dbReference type="SAM" id="Coils"/>
    </source>
</evidence>
<accession>A0A1G9PHW2</accession>
<evidence type="ECO:0000313" key="6">
    <source>
        <dbReference type="Proteomes" id="UP000199476"/>
    </source>
</evidence>
<dbReference type="NCBIfam" id="NF045758">
    <property type="entry name" value="YlxM"/>
    <property type="match status" value="1"/>
</dbReference>
<evidence type="ECO:0000256" key="2">
    <source>
        <dbReference type="ARBA" id="ARBA00024764"/>
    </source>
</evidence>
<evidence type="ECO:0000256" key="1">
    <source>
        <dbReference type="ARBA" id="ARBA00008720"/>
    </source>
</evidence>
<dbReference type="PANTHER" id="PTHR40083">
    <property type="entry name" value="UPF0122 PROTEIN CBO2450/CLC_2298"/>
    <property type="match status" value="1"/>
</dbReference>
<dbReference type="Gene3D" id="1.10.10.10">
    <property type="entry name" value="Winged helix-like DNA-binding domain superfamily/Winged helix DNA-binding domain"/>
    <property type="match status" value="1"/>
</dbReference>
<evidence type="ECO:0000256" key="3">
    <source>
        <dbReference type="HAMAP-Rule" id="MF_00245"/>
    </source>
</evidence>
<dbReference type="EMBL" id="FNGO01000013">
    <property type="protein sequence ID" value="SDL98329.1"/>
    <property type="molecule type" value="Genomic_DNA"/>
</dbReference>
<feature type="coiled-coil region" evidence="4">
    <location>
        <begin position="48"/>
        <end position="75"/>
    </location>
</feature>
<dbReference type="Pfam" id="PF04297">
    <property type="entry name" value="UPF0122"/>
    <property type="match status" value="1"/>
</dbReference>
<dbReference type="Proteomes" id="UP000199476">
    <property type="component" value="Unassembled WGS sequence"/>
</dbReference>
<dbReference type="InterPro" id="IPR036388">
    <property type="entry name" value="WH-like_DNA-bd_sf"/>
</dbReference>
<dbReference type="SUPFAM" id="SSF88659">
    <property type="entry name" value="Sigma3 and sigma4 domains of RNA polymerase sigma factors"/>
    <property type="match status" value="1"/>
</dbReference>
<dbReference type="InterPro" id="IPR054831">
    <property type="entry name" value="UPF0122_fam_protein"/>
</dbReference>
<gene>
    <name evidence="5" type="ORF">SAMN04488692_11324</name>
</gene>
<dbReference type="InterPro" id="IPR007394">
    <property type="entry name" value="UPF0122"/>
</dbReference>
<dbReference type="STRING" id="321763.SAMN04488692_11324"/>
<comment type="similarity">
    <text evidence="1 3">Belongs to the UPF0122 family.</text>
</comment>
<dbReference type="HAMAP" id="MF_00245">
    <property type="entry name" value="UPF0122"/>
    <property type="match status" value="1"/>
</dbReference>
<name>A0A1G9PHW2_9FIRM</name>
<keyword evidence="6" id="KW-1185">Reference proteome</keyword>
<dbReference type="InterPro" id="IPR013324">
    <property type="entry name" value="RNA_pol_sigma_r3/r4-like"/>
</dbReference>
<reference evidence="5 6" key="1">
    <citation type="submission" date="2016-10" db="EMBL/GenBank/DDBJ databases">
        <authorList>
            <person name="de Groot N.N."/>
        </authorList>
    </citation>
    <scope>NUCLEOTIDE SEQUENCE [LARGE SCALE GENOMIC DNA]</scope>
    <source>
        <strain evidence="5 6">SLAS-1</strain>
    </source>
</reference>
<keyword evidence="4" id="KW-0175">Coiled coil</keyword>
<sequence length="114" mass="13653">MLEKTVTLSQLFDFYGGLLTPRQQEIMRYYFYDDFSLGEIAENLDISRQGVHDHLQRAEKQLREFEEILGLLESYHDLQEETDYLLEKLKGEKPIVREERRDLIEAVKRIKNCL</sequence>
<protein>
    <recommendedName>
        <fullName evidence="3">UPF0122 protein SAMN04488692_11324</fullName>
    </recommendedName>
</protein>
<dbReference type="AlphaFoldDB" id="A0A1G9PHW2"/>